<dbReference type="EMBL" id="CP003742">
    <property type="protein sequence ID" value="AGI74039.1"/>
    <property type="molecule type" value="Genomic_DNA"/>
</dbReference>
<dbReference type="Proteomes" id="UP000004688">
    <property type="component" value="Chromosome"/>
</dbReference>
<reference evidence="2 3" key="1">
    <citation type="journal article" date="2013" name="PLoS ONE">
        <title>Poles Apart: Arctic and Antarctic Octadecabacter strains Share High Genome Plasticity and a New Type of Xanthorhodopsin.</title>
        <authorList>
            <person name="Vollmers J."/>
            <person name="Voget S."/>
            <person name="Dietrich S."/>
            <person name="Gollnow K."/>
            <person name="Smits M."/>
            <person name="Meyer K."/>
            <person name="Brinkhoff T."/>
            <person name="Simon M."/>
            <person name="Daniel R."/>
        </authorList>
    </citation>
    <scope>NUCLEOTIDE SEQUENCE [LARGE SCALE GENOMIC DNA]</scope>
    <source>
        <strain evidence="2 3">238</strain>
    </source>
</reference>
<keyword evidence="1" id="KW-0732">Signal</keyword>
<dbReference type="Gene3D" id="2.40.160.10">
    <property type="entry name" value="Porin"/>
    <property type="match status" value="1"/>
</dbReference>
<sequence>MKNILLATTALVAFAGAAAADGHTSVTWSGKATAGVAREGGTDAVAATITDDTIDTALADYDAAVTATNTAANIALPITAATVSNVAGLVASAIAALNSNSVSVPANKAANDTDVLVYQDVLNILSVGAGSAAVATGDGETYAEINATVTGTVVTDLGITLSASMSVDAGTGYDFADDDGFDSAKTNGVGFDNAVLDAGVYGVLTFAPNDLAQLVDDDDDAAADIKYVNTFGPATFTMVADVDETDTNVTAASAAAATNTATAADGSAGDVAYAAGTDAVAADVAWSAKVESAIGDMGTVYAAFDEEGGNAFGGTVAMEGVTFNFSSKLEALEEEEGTDRSNTIGASYVMGAVSVGASWNSIEDDNQWSINGAYAAGAISLAASTNEGEEWEITSAYDLGSNASVKAGVNYTDDAFVGVAFNF</sequence>
<evidence type="ECO:0000256" key="1">
    <source>
        <dbReference type="SAM" id="SignalP"/>
    </source>
</evidence>
<accession>M9RN71</accession>
<evidence type="ECO:0000313" key="2">
    <source>
        <dbReference type="EMBL" id="AGI74039.1"/>
    </source>
</evidence>
<dbReference type="RefSeq" id="WP_015497012.1">
    <property type="nucleotide sequence ID" value="NC_020908.1"/>
</dbReference>
<gene>
    <name evidence="2" type="ORF">OA238_c41170</name>
</gene>
<feature type="signal peptide" evidence="1">
    <location>
        <begin position="1"/>
        <end position="20"/>
    </location>
</feature>
<feature type="chain" id="PRO_5004102254" evidence="1">
    <location>
        <begin position="21"/>
        <end position="423"/>
    </location>
</feature>
<protein>
    <submittedName>
        <fullName evidence="2">Porin-like protein</fullName>
    </submittedName>
</protein>
<dbReference type="AlphaFoldDB" id="M9RN71"/>
<keyword evidence="3" id="KW-1185">Reference proteome</keyword>
<name>M9RN71_9RHOB</name>
<evidence type="ECO:0000313" key="3">
    <source>
        <dbReference type="Proteomes" id="UP000004688"/>
    </source>
</evidence>
<proteinExistence type="predicted"/>
<dbReference type="KEGG" id="oar:OA238_c41170"/>
<organism evidence="2 3">
    <name type="scientific">Octadecabacter arcticus 238</name>
    <dbReference type="NCBI Taxonomy" id="391616"/>
    <lineage>
        <taxon>Bacteria</taxon>
        <taxon>Pseudomonadati</taxon>
        <taxon>Pseudomonadota</taxon>
        <taxon>Alphaproteobacteria</taxon>
        <taxon>Rhodobacterales</taxon>
        <taxon>Roseobacteraceae</taxon>
        <taxon>Octadecabacter</taxon>
    </lineage>
</organism>
<dbReference type="HOGENOM" id="CLU_648649_0_0_5"/>
<dbReference type="InterPro" id="IPR023614">
    <property type="entry name" value="Porin_dom_sf"/>
</dbReference>